<dbReference type="CTD" id="23475"/>
<feature type="region of interest" description="Disordered" evidence="13">
    <location>
        <begin position="310"/>
        <end position="335"/>
    </location>
</feature>
<evidence type="ECO:0000256" key="4">
    <source>
        <dbReference type="ARBA" id="ARBA00011218"/>
    </source>
</evidence>
<evidence type="ECO:0000256" key="2">
    <source>
        <dbReference type="ARBA" id="ARBA00004893"/>
    </source>
</evidence>
<dbReference type="Gene3D" id="3.20.20.70">
    <property type="entry name" value="Aldolase class I"/>
    <property type="match status" value="1"/>
</dbReference>
<dbReference type="GeneID" id="116950218"/>
<evidence type="ECO:0000259" key="15">
    <source>
        <dbReference type="Pfam" id="PF02749"/>
    </source>
</evidence>
<evidence type="ECO:0000256" key="7">
    <source>
        <dbReference type="ARBA" id="ARBA00022642"/>
    </source>
</evidence>
<keyword evidence="9 12" id="KW-0808">Transferase</keyword>
<dbReference type="GO" id="GO:0034213">
    <property type="term" value="P:quinolinate catabolic process"/>
    <property type="evidence" value="ECO:0007669"/>
    <property type="project" value="TreeGrafter"/>
</dbReference>
<dbReference type="InterPro" id="IPR022412">
    <property type="entry name" value="Quinolinate_PRibosylTrfase_N"/>
</dbReference>
<dbReference type="PIRSF" id="PIRSF006250">
    <property type="entry name" value="NadC_ModD"/>
    <property type="match status" value="1"/>
</dbReference>
<evidence type="ECO:0000256" key="5">
    <source>
        <dbReference type="ARBA" id="ARBA00011944"/>
    </source>
</evidence>
<dbReference type="GO" id="GO:0009435">
    <property type="term" value="P:NAD+ biosynthetic process"/>
    <property type="evidence" value="ECO:0007669"/>
    <property type="project" value="InterPro"/>
</dbReference>
<reference evidence="17 18" key="1">
    <citation type="submission" date="2025-04" db="UniProtKB">
        <authorList>
            <consortium name="RefSeq"/>
        </authorList>
    </citation>
    <scope>IDENTIFICATION</scope>
    <source>
        <tissue evidence="17 18">Sperm</tissue>
    </source>
</reference>
<evidence type="ECO:0000256" key="8">
    <source>
        <dbReference type="ARBA" id="ARBA00022676"/>
    </source>
</evidence>
<evidence type="ECO:0000256" key="10">
    <source>
        <dbReference type="ARBA" id="ARBA00033102"/>
    </source>
</evidence>
<feature type="domain" description="Quinolinate phosphoribosyl transferase C-terminal" evidence="14">
    <location>
        <begin position="120"/>
        <end position="290"/>
    </location>
</feature>
<feature type="domain" description="Quinolinate phosphoribosyl transferase N-terminal" evidence="15">
    <location>
        <begin position="41"/>
        <end position="118"/>
    </location>
</feature>
<evidence type="ECO:0000256" key="3">
    <source>
        <dbReference type="ARBA" id="ARBA00009400"/>
    </source>
</evidence>
<dbReference type="EC" id="2.4.2.19" evidence="5 12"/>
<evidence type="ECO:0000313" key="19">
    <source>
        <dbReference type="RefSeq" id="XP_032823737.1"/>
    </source>
</evidence>
<dbReference type="Proteomes" id="UP001318040">
    <property type="component" value="Chromosome 38"/>
</dbReference>
<sequence length="335" mass="35491">MNSMADLSHLLPPASLSDLARAWLREDSPAFDYGGLVVGERDERAVLLCKTPGVLAGAPFFQAVFHELGCNVEWFYHDGDMLLRHAGEAPCRVAVVTGKARHLLLAERPALNCLARASGVATAARRACETARAAGWAGQVAGTRKTTPGFRLVEKHALLVGGAATHRYDLSSMIMLKDNHVWSSGGITQAVRDAKRVGGFSLKVEVECRTLEEGREAARAGADVIMLDNVAPPMLHTHAQTLKSEFPTVVVEASGGVTDENLLRYLGPSVDIVSLGSLTQGYPVVDFSLKVSRETGILGENAVRGAAAYSAGNGGSPSPPSSSATTPSARRNYAF</sequence>
<evidence type="ECO:0000256" key="13">
    <source>
        <dbReference type="SAM" id="MobiDB-lite"/>
    </source>
</evidence>
<evidence type="ECO:0000259" key="14">
    <source>
        <dbReference type="Pfam" id="PF01729"/>
    </source>
</evidence>
<keyword evidence="8 12" id="KW-0328">Glycosyltransferase</keyword>
<organism evidence="16 18">
    <name type="scientific">Petromyzon marinus</name>
    <name type="common">Sea lamprey</name>
    <dbReference type="NCBI Taxonomy" id="7757"/>
    <lineage>
        <taxon>Eukaryota</taxon>
        <taxon>Metazoa</taxon>
        <taxon>Chordata</taxon>
        <taxon>Craniata</taxon>
        <taxon>Vertebrata</taxon>
        <taxon>Cyclostomata</taxon>
        <taxon>Hyperoartia</taxon>
        <taxon>Petromyzontiformes</taxon>
        <taxon>Petromyzontidae</taxon>
        <taxon>Petromyzon</taxon>
    </lineage>
</organism>
<dbReference type="Pfam" id="PF01729">
    <property type="entry name" value="QRPTase_C"/>
    <property type="match status" value="1"/>
</dbReference>
<evidence type="ECO:0000313" key="16">
    <source>
        <dbReference type="Proteomes" id="UP001318040"/>
    </source>
</evidence>
<dbReference type="Gene3D" id="3.90.1170.20">
    <property type="entry name" value="Quinolinate phosphoribosyl transferase, N-terminal domain"/>
    <property type="match status" value="1"/>
</dbReference>
<comment type="pathway">
    <text evidence="2 12">Cofactor biosynthesis; NAD(+) biosynthesis; nicotinate D-ribonucleotide from quinolinate: step 1/1.</text>
</comment>
<dbReference type="GO" id="GO:0004514">
    <property type="term" value="F:nicotinate-nucleotide diphosphorylase (carboxylating) activity"/>
    <property type="evidence" value="ECO:0007669"/>
    <property type="project" value="UniProtKB-EC"/>
</dbReference>
<evidence type="ECO:0000313" key="18">
    <source>
        <dbReference type="RefSeq" id="XP_032823736.1"/>
    </source>
</evidence>
<comment type="similarity">
    <text evidence="3 12">Belongs to the NadC/ModD family.</text>
</comment>
<protein>
    <recommendedName>
        <fullName evidence="6 12">Nicotinate-nucleotide pyrophosphorylase [carboxylating]</fullName>
        <ecNumber evidence="5 12">2.4.2.19</ecNumber>
    </recommendedName>
    <alternativeName>
        <fullName evidence="10 12">Quinolinate phosphoribosyltransferase [decarboxylating]</fullName>
    </alternativeName>
</protein>
<dbReference type="Pfam" id="PF02749">
    <property type="entry name" value="QRPTase_N"/>
    <property type="match status" value="1"/>
</dbReference>
<evidence type="ECO:0000256" key="1">
    <source>
        <dbReference type="ARBA" id="ARBA00003237"/>
    </source>
</evidence>
<proteinExistence type="inferred from homology"/>
<dbReference type="InterPro" id="IPR037128">
    <property type="entry name" value="Quinolinate_PRibosylTase_N_sf"/>
</dbReference>
<comment type="subunit">
    <text evidence="4 12">Hexamer formed by 3 homodimers.</text>
</comment>
<dbReference type="RefSeq" id="XP_032823737.1">
    <property type="nucleotide sequence ID" value="XM_032967846.1"/>
</dbReference>
<dbReference type="InterPro" id="IPR002638">
    <property type="entry name" value="Quinolinate_PRibosylTrfase_C"/>
</dbReference>
<evidence type="ECO:0000256" key="11">
    <source>
        <dbReference type="ARBA" id="ARBA00047445"/>
    </source>
</evidence>
<dbReference type="SUPFAM" id="SSF51690">
    <property type="entry name" value="Nicotinate/Quinolinate PRTase C-terminal domain-like"/>
    <property type="match status" value="1"/>
</dbReference>
<evidence type="ECO:0000313" key="17">
    <source>
        <dbReference type="RefSeq" id="XP_032823735.1"/>
    </source>
</evidence>
<dbReference type="RefSeq" id="XP_032823736.1">
    <property type="nucleotide sequence ID" value="XM_032967845.1"/>
</dbReference>
<dbReference type="SUPFAM" id="SSF54675">
    <property type="entry name" value="Nicotinate/Quinolinate PRTase N-terminal domain-like"/>
    <property type="match status" value="1"/>
</dbReference>
<dbReference type="PANTHER" id="PTHR32179:SF3">
    <property type="entry name" value="NICOTINATE-NUCLEOTIDE PYROPHOSPHORYLASE [CARBOXYLATING]"/>
    <property type="match status" value="1"/>
</dbReference>
<accession>A0AAJ7TT51</accession>
<dbReference type="InterPro" id="IPR013785">
    <property type="entry name" value="Aldolase_TIM"/>
</dbReference>
<comment type="function">
    <text evidence="1 12">Involved in the catabolism of quinolinic acid (QA).</text>
</comment>
<comment type="catalytic activity">
    <reaction evidence="11 12">
        <text>nicotinate beta-D-ribonucleotide + CO2 + diphosphate = quinolinate + 5-phospho-alpha-D-ribose 1-diphosphate + 2 H(+)</text>
        <dbReference type="Rhea" id="RHEA:12733"/>
        <dbReference type="ChEBI" id="CHEBI:15378"/>
        <dbReference type="ChEBI" id="CHEBI:16526"/>
        <dbReference type="ChEBI" id="CHEBI:29959"/>
        <dbReference type="ChEBI" id="CHEBI:33019"/>
        <dbReference type="ChEBI" id="CHEBI:57502"/>
        <dbReference type="ChEBI" id="CHEBI:58017"/>
        <dbReference type="EC" id="2.4.2.19"/>
    </reaction>
</comment>
<dbReference type="InterPro" id="IPR027277">
    <property type="entry name" value="NadC/ModD"/>
</dbReference>
<evidence type="ECO:0000256" key="12">
    <source>
        <dbReference type="PIRNR" id="PIRNR006250"/>
    </source>
</evidence>
<evidence type="ECO:0000256" key="6">
    <source>
        <dbReference type="ARBA" id="ARBA00020990"/>
    </source>
</evidence>
<dbReference type="AlphaFoldDB" id="A0AAJ7TT51"/>
<dbReference type="InterPro" id="IPR036068">
    <property type="entry name" value="Nicotinate_pribotase-like_C"/>
</dbReference>
<keyword evidence="16" id="KW-1185">Reference proteome</keyword>
<dbReference type="RefSeq" id="XP_032823735.1">
    <property type="nucleotide sequence ID" value="XM_032967844.1"/>
</dbReference>
<dbReference type="InterPro" id="IPR004393">
    <property type="entry name" value="NadC"/>
</dbReference>
<dbReference type="PANTHER" id="PTHR32179">
    <property type="entry name" value="NICOTINATE-NUCLEOTIDE PYROPHOSPHORYLASE [CARBOXYLATING]"/>
    <property type="match status" value="1"/>
</dbReference>
<gene>
    <name evidence="17 18 19" type="primary">QPRT</name>
</gene>
<dbReference type="KEGG" id="pmrn:116950218"/>
<dbReference type="NCBIfam" id="TIGR00078">
    <property type="entry name" value="nadC"/>
    <property type="match status" value="1"/>
</dbReference>
<dbReference type="GO" id="GO:0005737">
    <property type="term" value="C:cytoplasm"/>
    <property type="evidence" value="ECO:0007669"/>
    <property type="project" value="TreeGrafter"/>
</dbReference>
<keyword evidence="7 12" id="KW-0662">Pyridine nucleotide biosynthesis</keyword>
<evidence type="ECO:0000256" key="9">
    <source>
        <dbReference type="ARBA" id="ARBA00022679"/>
    </source>
</evidence>
<name>A0AAJ7TT51_PETMA</name>
<dbReference type="CDD" id="cd01572">
    <property type="entry name" value="QPRTase"/>
    <property type="match status" value="1"/>
</dbReference>
<dbReference type="FunFam" id="3.20.20.70:FF:000090">
    <property type="entry name" value="Nicotinate-nucleotide pyrophosphorylase [carboxylating]"/>
    <property type="match status" value="1"/>
</dbReference>